<feature type="region of interest" description="Disordered" evidence="1">
    <location>
        <begin position="80"/>
        <end position="103"/>
    </location>
</feature>
<dbReference type="PaxDb" id="4565-Traes_7DL_B88C22CF9.1"/>
<evidence type="ECO:0000313" key="3">
    <source>
        <dbReference type="Proteomes" id="UP000019116"/>
    </source>
</evidence>
<feature type="compositionally biased region" description="Acidic residues" evidence="1">
    <location>
        <begin position="217"/>
        <end position="227"/>
    </location>
</feature>
<feature type="region of interest" description="Disordered" evidence="1">
    <location>
        <begin position="185"/>
        <end position="253"/>
    </location>
</feature>
<dbReference type="PANTHER" id="PTHR33915">
    <property type="entry name" value="OSJNBA0033G05.11 PROTEIN"/>
    <property type="match status" value="1"/>
</dbReference>
<reference evidence="2" key="1">
    <citation type="submission" date="2018-08" db="EMBL/GenBank/DDBJ databases">
        <authorList>
            <person name="Rossello M."/>
        </authorList>
    </citation>
    <scope>NUCLEOTIDE SEQUENCE [LARGE SCALE GENOMIC DNA]</scope>
    <source>
        <strain evidence="2">cv. Chinese Spring</strain>
    </source>
</reference>
<dbReference type="Gramene" id="TraesCLE_scaffold_087663_01G000100.1">
    <property type="protein sequence ID" value="TraesCLE_scaffold_087663_01G000100.1"/>
    <property type="gene ID" value="TraesCLE_scaffold_087663_01G000100"/>
</dbReference>
<dbReference type="Gramene" id="TraesSTA7D03G04390460.1">
    <property type="protein sequence ID" value="TraesSTA7D03G04390460.1.CDS1"/>
    <property type="gene ID" value="TraesSTA7D03G04390460"/>
</dbReference>
<organism evidence="2">
    <name type="scientific">Triticum aestivum</name>
    <name type="common">Wheat</name>
    <dbReference type="NCBI Taxonomy" id="4565"/>
    <lineage>
        <taxon>Eukaryota</taxon>
        <taxon>Viridiplantae</taxon>
        <taxon>Streptophyta</taxon>
        <taxon>Embryophyta</taxon>
        <taxon>Tracheophyta</taxon>
        <taxon>Spermatophyta</taxon>
        <taxon>Magnoliopsida</taxon>
        <taxon>Liliopsida</taxon>
        <taxon>Poales</taxon>
        <taxon>Poaceae</taxon>
        <taxon>BOP clade</taxon>
        <taxon>Pooideae</taxon>
        <taxon>Triticodae</taxon>
        <taxon>Triticeae</taxon>
        <taxon>Triticinae</taxon>
        <taxon>Triticum</taxon>
    </lineage>
</organism>
<feature type="compositionally biased region" description="Basic residues" evidence="1">
    <location>
        <begin position="242"/>
        <end position="253"/>
    </location>
</feature>
<dbReference type="Gramene" id="TraesROB_scaffold_076788_01G000200.1">
    <property type="protein sequence ID" value="TraesROB_scaffold_076788_01G000200.1"/>
    <property type="gene ID" value="TraesROB_scaffold_076788_01G000200"/>
</dbReference>
<dbReference type="Gramene" id="TraesLAC7D03G04343370.1">
    <property type="protein sequence ID" value="TraesLAC7D03G04343370.1.CDS1"/>
    <property type="gene ID" value="TraesLAC7D03G04343370"/>
</dbReference>
<proteinExistence type="predicted"/>
<name>A0A3B6TRY8_WHEAT</name>
<dbReference type="AlphaFoldDB" id="A0A3B6TRY8"/>
<dbReference type="Gramene" id="TraesCS7D02G299800.1">
    <property type="protein sequence ID" value="TraesCS7D02G299800.1.cds1"/>
    <property type="gene ID" value="TraesCS7D02G299800"/>
</dbReference>
<accession>A0A3B6TRY8</accession>
<dbReference type="Gramene" id="TraesRN7D0100737200.1">
    <property type="protein sequence ID" value="TraesRN7D0100737200.1"/>
    <property type="gene ID" value="TraesRN7D0100737200"/>
</dbReference>
<dbReference type="Gramene" id="TraesLDM7D03G04403020.1">
    <property type="protein sequence ID" value="TraesLDM7D03G04403020.1.CDS1"/>
    <property type="gene ID" value="TraesLDM7D03G04403020"/>
</dbReference>
<dbReference type="STRING" id="4565.A0A3B6TRY8"/>
<dbReference type="OMA" id="IQWAMDA"/>
<reference evidence="2" key="2">
    <citation type="submission" date="2018-10" db="UniProtKB">
        <authorList>
            <consortium name="EnsemblPlants"/>
        </authorList>
    </citation>
    <scope>IDENTIFICATION</scope>
</reference>
<evidence type="ECO:0000313" key="2">
    <source>
        <dbReference type="EnsemblPlants" id="TraesCS7D02G299800.1.cds1"/>
    </source>
</evidence>
<dbReference type="EnsemblPlants" id="TraesCS7D02G299800.1">
    <property type="protein sequence ID" value="TraesCS7D02G299800.1.cds1"/>
    <property type="gene ID" value="TraesCS7D02G299800"/>
</dbReference>
<sequence length="253" mass="27744">MGGLDWDGLGFTWTVRPSHQSRRQNPVDCRRRGREYFHAKSTTMSGGGRKPVGDDAEVEALLRAAQDAVLLKLQANSHLVSSSSSAASNPLALDEGPGPLDDDLARRLDALRSRPAAPKRPGAAPAPAAGGMDEMEVRFAALKGAAVCPEKETRVRLEDLEGESDEEDEVEKVMRWAMDAARLDVATAGSGASNADHKEEEDKSSNAEDKEEEEKSSASSEEDEEESLELKEEKKRKEIMSKKNKAKSRWFFF</sequence>
<protein>
    <submittedName>
        <fullName evidence="2">Uncharacterized protein</fullName>
    </submittedName>
</protein>
<dbReference type="Proteomes" id="UP000019116">
    <property type="component" value="Chromosome 7D"/>
</dbReference>
<dbReference type="PANTHER" id="PTHR33915:SF1">
    <property type="entry name" value="OS04G0644100 PROTEIN"/>
    <property type="match status" value="1"/>
</dbReference>
<feature type="compositionally biased region" description="Basic and acidic residues" evidence="1">
    <location>
        <begin position="195"/>
        <end position="216"/>
    </location>
</feature>
<feature type="compositionally biased region" description="Basic and acidic residues" evidence="1">
    <location>
        <begin position="228"/>
        <end position="241"/>
    </location>
</feature>
<feature type="compositionally biased region" description="Low complexity" evidence="1">
    <location>
        <begin position="81"/>
        <end position="99"/>
    </location>
</feature>
<dbReference type="Gramene" id="TraesWEE_scaffold_094276_01G000200.1">
    <property type="protein sequence ID" value="TraesWEE_scaffold_094276_01G000200.1"/>
    <property type="gene ID" value="TraesWEE_scaffold_094276_01G000200"/>
</dbReference>
<evidence type="ECO:0000256" key="1">
    <source>
        <dbReference type="SAM" id="MobiDB-lite"/>
    </source>
</evidence>
<dbReference type="Gramene" id="TraesCS7D03G0714900.1">
    <property type="protein sequence ID" value="TraesCS7D03G0714900.1.CDS1"/>
    <property type="gene ID" value="TraesCS7D03G0714900"/>
</dbReference>
<dbReference type="OrthoDB" id="1935019at2759"/>
<keyword evidence="3" id="KW-1185">Reference proteome</keyword>